<dbReference type="SUPFAM" id="SSF81324">
    <property type="entry name" value="Voltage-gated potassium channels"/>
    <property type="match status" value="1"/>
</dbReference>
<feature type="domain" description="RCK N-terminal" evidence="3">
    <location>
        <begin position="133"/>
        <end position="253"/>
    </location>
</feature>
<keyword evidence="2" id="KW-1133">Transmembrane helix</keyword>
<dbReference type="Gene3D" id="1.10.287.70">
    <property type="match status" value="1"/>
</dbReference>
<sequence length="348" mass="37730">MPRRLPVTHREHLVLRRPERLTPWQSIGVRVVAVLLLISIAVIGHWIDRDGLRDNVDGHISFLDVIYFTMITVTTVGYGDIVPVTTSARLFDTLVVTPIRIFVWLIFLGTAYSFVFRRTWERYRTRMIEKKLSGHIIVCGFGNGGSATVAELLRKGYDPAKIVVVDPSEERVTVAIEACGVMALKGDATRDATLNAVGIDRAASVIISPGRDDTTALIVLTARKLGRKAHISASVRNEENEDVVRQAGADTVVNPVNFGGHLLAQSIAGGHAVDYIQDLSMAGGSVEIHERPVGADEVGRPLADIATGLGLRILRDGGSHGFWEVAASKLQPGDIIVEVVPVREDAAG</sequence>
<gene>
    <name evidence="4" type="ORF">ACFOMD_07720</name>
</gene>
<evidence type="ECO:0000259" key="3">
    <source>
        <dbReference type="PROSITE" id="PS51201"/>
    </source>
</evidence>
<dbReference type="PANTHER" id="PTHR43833">
    <property type="entry name" value="POTASSIUM CHANNEL PROTEIN 2-RELATED-RELATED"/>
    <property type="match status" value="1"/>
</dbReference>
<dbReference type="GO" id="GO:0034220">
    <property type="term" value="P:monoatomic ion transmembrane transport"/>
    <property type="evidence" value="ECO:0007669"/>
    <property type="project" value="UniProtKB-KW"/>
</dbReference>
<dbReference type="PANTHER" id="PTHR43833:SF9">
    <property type="entry name" value="POTASSIUM CHANNEL PROTEIN YUGO-RELATED"/>
    <property type="match status" value="1"/>
</dbReference>
<feature type="transmembrane region" description="Helical" evidence="2">
    <location>
        <begin position="27"/>
        <end position="47"/>
    </location>
</feature>
<evidence type="ECO:0000313" key="5">
    <source>
        <dbReference type="Proteomes" id="UP001595615"/>
    </source>
</evidence>
<dbReference type="InterPro" id="IPR003148">
    <property type="entry name" value="RCK_N"/>
</dbReference>
<proteinExistence type="predicted"/>
<comment type="caution">
    <text evidence="4">The sequence shown here is derived from an EMBL/GenBank/DDBJ whole genome shotgun (WGS) entry which is preliminary data.</text>
</comment>
<dbReference type="EMBL" id="JBHRXV010000004">
    <property type="protein sequence ID" value="MFC3712451.1"/>
    <property type="molecule type" value="Genomic_DNA"/>
</dbReference>
<evidence type="ECO:0000313" key="4">
    <source>
        <dbReference type="EMBL" id="MFC3712451.1"/>
    </source>
</evidence>
<keyword evidence="2" id="KW-0472">Membrane</keyword>
<evidence type="ECO:0000256" key="1">
    <source>
        <dbReference type="ARBA" id="ARBA00004651"/>
    </source>
</evidence>
<accession>A0ABV7X9C2</accession>
<dbReference type="Proteomes" id="UP001595615">
    <property type="component" value="Unassembled WGS sequence"/>
</dbReference>
<comment type="subcellular location">
    <subcellularLocation>
        <location evidence="1">Cell membrane</location>
        <topology evidence="1">Multi-pass membrane protein</topology>
    </subcellularLocation>
</comment>
<organism evidence="4 5">
    <name type="scientific">Sphingoaurantiacus capsulatus</name>
    <dbReference type="NCBI Taxonomy" id="1771310"/>
    <lineage>
        <taxon>Bacteria</taxon>
        <taxon>Pseudomonadati</taxon>
        <taxon>Pseudomonadota</taxon>
        <taxon>Alphaproteobacteria</taxon>
        <taxon>Sphingomonadales</taxon>
        <taxon>Sphingosinicellaceae</taxon>
        <taxon>Sphingoaurantiacus</taxon>
    </lineage>
</organism>
<keyword evidence="5" id="KW-1185">Reference proteome</keyword>
<dbReference type="Pfam" id="PF07885">
    <property type="entry name" value="Ion_trans_2"/>
    <property type="match status" value="1"/>
</dbReference>
<dbReference type="InterPro" id="IPR050721">
    <property type="entry name" value="Trk_Ktr_HKT_K-transport"/>
</dbReference>
<dbReference type="Gene3D" id="3.40.50.720">
    <property type="entry name" value="NAD(P)-binding Rossmann-like Domain"/>
    <property type="match status" value="1"/>
</dbReference>
<keyword evidence="4" id="KW-0406">Ion transport</keyword>
<protein>
    <submittedName>
        <fullName evidence="4">Potassium channel family protein</fullName>
    </submittedName>
</protein>
<feature type="transmembrane region" description="Helical" evidence="2">
    <location>
        <begin position="99"/>
        <end position="116"/>
    </location>
</feature>
<keyword evidence="4" id="KW-0813">Transport</keyword>
<evidence type="ECO:0000256" key="2">
    <source>
        <dbReference type="SAM" id="Phobius"/>
    </source>
</evidence>
<dbReference type="RefSeq" id="WP_380859343.1">
    <property type="nucleotide sequence ID" value="NZ_JBHRXV010000004.1"/>
</dbReference>
<name>A0ABV7X9C2_9SPHN</name>
<dbReference type="InterPro" id="IPR036291">
    <property type="entry name" value="NAD(P)-bd_dom_sf"/>
</dbReference>
<dbReference type="PROSITE" id="PS51201">
    <property type="entry name" value="RCK_N"/>
    <property type="match status" value="1"/>
</dbReference>
<keyword evidence="2" id="KW-0812">Transmembrane</keyword>
<keyword evidence="4" id="KW-0407">Ion channel</keyword>
<dbReference type="SUPFAM" id="SSF51735">
    <property type="entry name" value="NAD(P)-binding Rossmann-fold domains"/>
    <property type="match status" value="1"/>
</dbReference>
<feature type="transmembrane region" description="Helical" evidence="2">
    <location>
        <begin position="59"/>
        <end position="79"/>
    </location>
</feature>
<dbReference type="InterPro" id="IPR013099">
    <property type="entry name" value="K_chnl_dom"/>
</dbReference>
<dbReference type="Pfam" id="PF02254">
    <property type="entry name" value="TrkA_N"/>
    <property type="match status" value="1"/>
</dbReference>
<reference evidence="5" key="1">
    <citation type="journal article" date="2019" name="Int. J. Syst. Evol. Microbiol.">
        <title>The Global Catalogue of Microorganisms (GCM) 10K type strain sequencing project: providing services to taxonomists for standard genome sequencing and annotation.</title>
        <authorList>
            <consortium name="The Broad Institute Genomics Platform"/>
            <consortium name="The Broad Institute Genome Sequencing Center for Infectious Disease"/>
            <person name="Wu L."/>
            <person name="Ma J."/>
        </authorList>
    </citation>
    <scope>NUCLEOTIDE SEQUENCE [LARGE SCALE GENOMIC DNA]</scope>
    <source>
        <strain evidence="5">KCTC 42644</strain>
    </source>
</reference>